<evidence type="ECO:0000313" key="3">
    <source>
        <dbReference type="EMBL" id="TQL50012.1"/>
    </source>
</evidence>
<organism evidence="3 4">
    <name type="scientific">Ornithinicoccus hortensis</name>
    <dbReference type="NCBI Taxonomy" id="82346"/>
    <lineage>
        <taxon>Bacteria</taxon>
        <taxon>Bacillati</taxon>
        <taxon>Actinomycetota</taxon>
        <taxon>Actinomycetes</taxon>
        <taxon>Micrococcales</taxon>
        <taxon>Intrasporangiaceae</taxon>
        <taxon>Ornithinicoccus</taxon>
    </lineage>
</organism>
<accession>A0A542YPI0</accession>
<feature type="compositionally biased region" description="Low complexity" evidence="1">
    <location>
        <begin position="33"/>
        <end position="70"/>
    </location>
</feature>
<feature type="region of interest" description="Disordered" evidence="1">
    <location>
        <begin position="33"/>
        <end position="82"/>
    </location>
</feature>
<dbReference type="AlphaFoldDB" id="A0A542YPI0"/>
<sequence length="185" mass="18843">MALMRRMGNARGRRQCPPLLVLGLSAAVLAGCSAAGPDPSPGTGSAPDAAATSTAPDGAATSTAPSGSAPEDASDTTAGGCTEASDLIDSATWIEVDGQSSLEIVPTQELRDCRSLAGPDAGWSDLLDAVPDADSPGMRDQHLCHVRFAPFKDVWHIEPWRPVVSESAMALAACNPGGPDPDLVP</sequence>
<dbReference type="InterPro" id="IPR019719">
    <property type="entry name" value="DUF2599"/>
</dbReference>
<gene>
    <name evidence="3" type="ORF">FB467_1113</name>
</gene>
<proteinExistence type="predicted"/>
<keyword evidence="2" id="KW-0732">Signal</keyword>
<evidence type="ECO:0000256" key="1">
    <source>
        <dbReference type="SAM" id="MobiDB-lite"/>
    </source>
</evidence>
<keyword evidence="4" id="KW-1185">Reference proteome</keyword>
<reference evidence="3 4" key="1">
    <citation type="submission" date="2019-06" db="EMBL/GenBank/DDBJ databases">
        <title>Sequencing the genomes of 1000 actinobacteria strains.</title>
        <authorList>
            <person name="Klenk H.-P."/>
        </authorList>
    </citation>
    <scope>NUCLEOTIDE SEQUENCE [LARGE SCALE GENOMIC DNA]</scope>
    <source>
        <strain evidence="3 4">DSM 12335</strain>
    </source>
</reference>
<dbReference type="Proteomes" id="UP000319516">
    <property type="component" value="Unassembled WGS sequence"/>
</dbReference>
<comment type="caution">
    <text evidence="3">The sequence shown here is derived from an EMBL/GenBank/DDBJ whole genome shotgun (WGS) entry which is preliminary data.</text>
</comment>
<protein>
    <submittedName>
        <fullName evidence="3">Uncharacterized protein DUF2599</fullName>
    </submittedName>
</protein>
<dbReference type="EMBL" id="VFOP01000001">
    <property type="protein sequence ID" value="TQL50012.1"/>
    <property type="molecule type" value="Genomic_DNA"/>
</dbReference>
<feature type="signal peptide" evidence="2">
    <location>
        <begin position="1"/>
        <end position="30"/>
    </location>
</feature>
<dbReference type="PROSITE" id="PS51257">
    <property type="entry name" value="PROKAR_LIPOPROTEIN"/>
    <property type="match status" value="1"/>
</dbReference>
<evidence type="ECO:0000313" key="4">
    <source>
        <dbReference type="Proteomes" id="UP000319516"/>
    </source>
</evidence>
<feature type="chain" id="PRO_5038555612" evidence="2">
    <location>
        <begin position="31"/>
        <end position="185"/>
    </location>
</feature>
<dbReference type="Pfam" id="PF10783">
    <property type="entry name" value="DUF2599"/>
    <property type="match status" value="1"/>
</dbReference>
<evidence type="ECO:0000256" key="2">
    <source>
        <dbReference type="SAM" id="SignalP"/>
    </source>
</evidence>
<name>A0A542YPI0_9MICO</name>